<dbReference type="RefSeq" id="WP_094924312.1">
    <property type="nucleotide sequence ID" value="NZ_NPIA01000004.1"/>
</dbReference>
<proteinExistence type="predicted"/>
<comment type="caution">
    <text evidence="1">The sequence shown here is derived from an EMBL/GenBank/DDBJ whole genome shotgun (WGS) entry which is preliminary data.</text>
</comment>
<gene>
    <name evidence="1" type="ORF">CIB95_08780</name>
</gene>
<organism evidence="1 2">
    <name type="scientific">Lottiidibacillus patelloidae</name>
    <dbReference type="NCBI Taxonomy" id="2670334"/>
    <lineage>
        <taxon>Bacteria</taxon>
        <taxon>Bacillati</taxon>
        <taxon>Bacillota</taxon>
        <taxon>Bacilli</taxon>
        <taxon>Bacillales</taxon>
        <taxon>Bacillaceae</taxon>
        <taxon>Lottiidibacillus</taxon>
    </lineage>
</organism>
<reference evidence="2" key="1">
    <citation type="submission" date="2017-08" db="EMBL/GenBank/DDBJ databases">
        <authorList>
            <person name="Huang Z."/>
        </authorList>
    </citation>
    <scope>NUCLEOTIDE SEQUENCE [LARGE SCALE GENOMIC DNA]</scope>
    <source>
        <strain evidence="2">SA5d-4</strain>
    </source>
</reference>
<evidence type="ECO:0000313" key="1">
    <source>
        <dbReference type="EMBL" id="OZM56856.1"/>
    </source>
</evidence>
<evidence type="ECO:0008006" key="3">
    <source>
        <dbReference type="Google" id="ProtNLM"/>
    </source>
</evidence>
<name>A0A263BUK1_9BACI</name>
<accession>A0A263BUK1</accession>
<dbReference type="EMBL" id="NPIA01000004">
    <property type="protein sequence ID" value="OZM56856.1"/>
    <property type="molecule type" value="Genomic_DNA"/>
</dbReference>
<reference evidence="1 2" key="2">
    <citation type="submission" date="2017-09" db="EMBL/GenBank/DDBJ databases">
        <title>Bacillus patelloidae sp. nov., isolated from the intestinal tract of a marine limpet.</title>
        <authorList>
            <person name="Liu R."/>
            <person name="Dong C."/>
            <person name="Shao Z."/>
        </authorList>
    </citation>
    <scope>NUCLEOTIDE SEQUENCE [LARGE SCALE GENOMIC DNA]</scope>
    <source>
        <strain evidence="1 2">SA5d-4</strain>
    </source>
</reference>
<dbReference type="Proteomes" id="UP000217083">
    <property type="component" value="Unassembled WGS sequence"/>
</dbReference>
<sequence>MHYKQRKIQELVYFIKTGSGEDDFEEFYRFPASTTMREEMLAKQLCTYLVLEGKQFRLLYNEMNGEEEYLVLEDEGMAKRYMEEAQYDGKEIVIEFRQFKPYGDCPVKQRLKVMTHLDVLEFLTKDIVDIPDIGQREVDSTEVDSDRKCYVIYFKEA</sequence>
<dbReference type="AlphaFoldDB" id="A0A263BUK1"/>
<keyword evidence="2" id="KW-1185">Reference proteome</keyword>
<evidence type="ECO:0000313" key="2">
    <source>
        <dbReference type="Proteomes" id="UP000217083"/>
    </source>
</evidence>
<protein>
    <recommendedName>
        <fullName evidence="3">RNA helicase</fullName>
    </recommendedName>
</protein>